<dbReference type="Proteomes" id="UP001374803">
    <property type="component" value="Chromosome"/>
</dbReference>
<dbReference type="InterPro" id="IPR050109">
    <property type="entry name" value="HTH-type_TetR-like_transc_reg"/>
</dbReference>
<dbReference type="RefSeq" id="WP_394831058.1">
    <property type="nucleotide sequence ID" value="NZ_CP089929.1"/>
</dbReference>
<keyword evidence="2 4" id="KW-0238">DNA-binding</keyword>
<proteinExistence type="predicted"/>
<dbReference type="SUPFAM" id="SSF48498">
    <property type="entry name" value="Tetracyclin repressor-like, C-terminal domain"/>
    <property type="match status" value="1"/>
</dbReference>
<gene>
    <name evidence="6" type="ORF">LVJ94_31565</name>
</gene>
<dbReference type="InterPro" id="IPR001647">
    <property type="entry name" value="HTH_TetR"/>
</dbReference>
<evidence type="ECO:0000256" key="4">
    <source>
        <dbReference type="PROSITE-ProRule" id="PRU00335"/>
    </source>
</evidence>
<keyword evidence="3" id="KW-0804">Transcription</keyword>
<dbReference type="PANTHER" id="PTHR30055:SF148">
    <property type="entry name" value="TETR-FAMILY TRANSCRIPTIONAL REGULATOR"/>
    <property type="match status" value="1"/>
</dbReference>
<protein>
    <submittedName>
        <fullName evidence="6">TetR/AcrR family transcriptional regulator</fullName>
    </submittedName>
</protein>
<name>A0ABZ2KRX8_9BACT</name>
<evidence type="ECO:0000256" key="3">
    <source>
        <dbReference type="ARBA" id="ARBA00023163"/>
    </source>
</evidence>
<evidence type="ECO:0000313" key="7">
    <source>
        <dbReference type="Proteomes" id="UP001374803"/>
    </source>
</evidence>
<keyword evidence="1" id="KW-0805">Transcription regulation</keyword>
<dbReference type="InterPro" id="IPR036271">
    <property type="entry name" value="Tet_transcr_reg_TetR-rel_C_sf"/>
</dbReference>
<dbReference type="SUPFAM" id="SSF46689">
    <property type="entry name" value="Homeodomain-like"/>
    <property type="match status" value="1"/>
</dbReference>
<dbReference type="Gene3D" id="1.10.357.10">
    <property type="entry name" value="Tetracycline Repressor, domain 2"/>
    <property type="match status" value="1"/>
</dbReference>
<dbReference type="EMBL" id="CP089983">
    <property type="protein sequence ID" value="WXB01444.1"/>
    <property type="molecule type" value="Genomic_DNA"/>
</dbReference>
<dbReference type="Gene3D" id="1.10.10.60">
    <property type="entry name" value="Homeodomain-like"/>
    <property type="match status" value="1"/>
</dbReference>
<evidence type="ECO:0000256" key="2">
    <source>
        <dbReference type="ARBA" id="ARBA00023125"/>
    </source>
</evidence>
<dbReference type="InterPro" id="IPR009057">
    <property type="entry name" value="Homeodomain-like_sf"/>
</dbReference>
<dbReference type="Pfam" id="PF00440">
    <property type="entry name" value="TetR_N"/>
    <property type="match status" value="1"/>
</dbReference>
<evidence type="ECO:0000259" key="5">
    <source>
        <dbReference type="PROSITE" id="PS50977"/>
    </source>
</evidence>
<dbReference type="PROSITE" id="PS50977">
    <property type="entry name" value="HTH_TETR_2"/>
    <property type="match status" value="1"/>
</dbReference>
<dbReference type="Pfam" id="PF16859">
    <property type="entry name" value="TetR_C_11"/>
    <property type="match status" value="1"/>
</dbReference>
<accession>A0ABZ2KRX8</accession>
<evidence type="ECO:0000313" key="6">
    <source>
        <dbReference type="EMBL" id="WXB01444.1"/>
    </source>
</evidence>
<feature type="DNA-binding region" description="H-T-H motif" evidence="4">
    <location>
        <begin position="37"/>
        <end position="56"/>
    </location>
</feature>
<keyword evidence="7" id="KW-1185">Reference proteome</keyword>
<feature type="domain" description="HTH tetR-type" evidence="5">
    <location>
        <begin position="14"/>
        <end position="74"/>
    </location>
</feature>
<reference evidence="6" key="1">
    <citation type="submission" date="2021-12" db="EMBL/GenBank/DDBJ databases">
        <title>Discovery of the Pendulisporaceae a myxobacterial family with distinct sporulation behavior and unique specialized metabolism.</title>
        <authorList>
            <person name="Garcia R."/>
            <person name="Popoff A."/>
            <person name="Bader C.D."/>
            <person name="Loehr J."/>
            <person name="Walesch S."/>
            <person name="Walt C."/>
            <person name="Boldt J."/>
            <person name="Bunk B."/>
            <person name="Haeckl F.J.F.P.J."/>
            <person name="Gunesch A.P."/>
            <person name="Birkelbach J."/>
            <person name="Nuebel U."/>
            <person name="Pietschmann T."/>
            <person name="Bach T."/>
            <person name="Mueller R."/>
        </authorList>
    </citation>
    <scope>NUCLEOTIDE SEQUENCE</scope>
    <source>
        <strain evidence="6">MSr11367</strain>
    </source>
</reference>
<dbReference type="PANTHER" id="PTHR30055">
    <property type="entry name" value="HTH-TYPE TRANSCRIPTIONAL REGULATOR RUTR"/>
    <property type="match status" value="1"/>
</dbReference>
<organism evidence="6 7">
    <name type="scientific">Pendulispora rubella</name>
    <dbReference type="NCBI Taxonomy" id="2741070"/>
    <lineage>
        <taxon>Bacteria</taxon>
        <taxon>Pseudomonadati</taxon>
        <taxon>Myxococcota</taxon>
        <taxon>Myxococcia</taxon>
        <taxon>Myxococcales</taxon>
        <taxon>Sorangiineae</taxon>
        <taxon>Pendulisporaceae</taxon>
        <taxon>Pendulispora</taxon>
    </lineage>
</organism>
<evidence type="ECO:0000256" key="1">
    <source>
        <dbReference type="ARBA" id="ARBA00023015"/>
    </source>
</evidence>
<sequence>MPARRDRPKQIRGEQLVSKIFDATLAELARVDFESLSMETVAERAGVNKSTLYRRWPTKLDLVRATLDDVTDVRISVPDHGSLRADLLGFLRTVRDFCLSPEMQGIMRLMFGGKAHPELAAVIEAISERKDADSRKIVDRAIARGELPRGVDGAMLLDAMAGAVMNVIFFMNQCFDDAKLERLIEMLLVGAQNGGGSIAKPVTRAKRPAAARKS</sequence>
<dbReference type="InterPro" id="IPR011075">
    <property type="entry name" value="TetR_C"/>
</dbReference>